<gene>
    <name evidence="1" type="ORF">SAMN05216258_11325</name>
</gene>
<keyword evidence="2" id="KW-1185">Reference proteome</keyword>
<dbReference type="AlphaFoldDB" id="A0A1I3NBQ0"/>
<sequence>MQVLATGESDPRRARAVPDRVDRLVDLSLEAAYA</sequence>
<protein>
    <submittedName>
        <fullName evidence="1">Uncharacterized protein</fullName>
    </submittedName>
</protein>
<evidence type="ECO:0000313" key="2">
    <source>
        <dbReference type="Proteomes" id="UP000199377"/>
    </source>
</evidence>
<organism evidence="1 2">
    <name type="scientific">Albimonas pacifica</name>
    <dbReference type="NCBI Taxonomy" id="1114924"/>
    <lineage>
        <taxon>Bacteria</taxon>
        <taxon>Pseudomonadati</taxon>
        <taxon>Pseudomonadota</taxon>
        <taxon>Alphaproteobacteria</taxon>
        <taxon>Rhodobacterales</taxon>
        <taxon>Paracoccaceae</taxon>
        <taxon>Albimonas</taxon>
    </lineage>
</organism>
<dbReference type="Proteomes" id="UP000199377">
    <property type="component" value="Unassembled WGS sequence"/>
</dbReference>
<proteinExistence type="predicted"/>
<reference evidence="1 2" key="1">
    <citation type="submission" date="2016-10" db="EMBL/GenBank/DDBJ databases">
        <authorList>
            <person name="de Groot N.N."/>
        </authorList>
    </citation>
    <scope>NUCLEOTIDE SEQUENCE [LARGE SCALE GENOMIC DNA]</scope>
    <source>
        <strain evidence="1 2">CGMCC 1.11030</strain>
    </source>
</reference>
<dbReference type="EMBL" id="FOQH01000013">
    <property type="protein sequence ID" value="SFJ06704.1"/>
    <property type="molecule type" value="Genomic_DNA"/>
</dbReference>
<name>A0A1I3NBQ0_9RHOB</name>
<dbReference type="STRING" id="1114924.SAMN05216258_11325"/>
<accession>A0A1I3NBQ0</accession>
<evidence type="ECO:0000313" key="1">
    <source>
        <dbReference type="EMBL" id="SFJ06704.1"/>
    </source>
</evidence>